<comment type="caution">
    <text evidence="2">The sequence shown here is derived from an EMBL/GenBank/DDBJ whole genome shotgun (WGS) entry which is preliminary data.</text>
</comment>
<name>A0A9J5YNL7_SOLCO</name>
<evidence type="ECO:0000256" key="1">
    <source>
        <dbReference type="SAM" id="Phobius"/>
    </source>
</evidence>
<sequence length="61" mass="6954">MWTERVKSRGRDEFAVGTRKRESFHSSHLFVVLAFNFMAAKMCSGGPFLTSSMANNELLRI</sequence>
<dbReference type="AlphaFoldDB" id="A0A9J5YNL7"/>
<organism evidence="2 3">
    <name type="scientific">Solanum commersonii</name>
    <name type="common">Commerson's wild potato</name>
    <name type="synonym">Commerson's nightshade</name>
    <dbReference type="NCBI Taxonomy" id="4109"/>
    <lineage>
        <taxon>Eukaryota</taxon>
        <taxon>Viridiplantae</taxon>
        <taxon>Streptophyta</taxon>
        <taxon>Embryophyta</taxon>
        <taxon>Tracheophyta</taxon>
        <taxon>Spermatophyta</taxon>
        <taxon>Magnoliopsida</taxon>
        <taxon>eudicotyledons</taxon>
        <taxon>Gunneridae</taxon>
        <taxon>Pentapetalae</taxon>
        <taxon>asterids</taxon>
        <taxon>lamiids</taxon>
        <taxon>Solanales</taxon>
        <taxon>Solanaceae</taxon>
        <taxon>Solanoideae</taxon>
        <taxon>Solaneae</taxon>
        <taxon>Solanum</taxon>
    </lineage>
</organism>
<keyword evidence="1" id="KW-0812">Transmembrane</keyword>
<keyword evidence="1" id="KW-0472">Membrane</keyword>
<dbReference type="Proteomes" id="UP000824120">
    <property type="component" value="Chromosome 6"/>
</dbReference>
<keyword evidence="1" id="KW-1133">Transmembrane helix</keyword>
<keyword evidence="3" id="KW-1185">Reference proteome</keyword>
<evidence type="ECO:0000313" key="2">
    <source>
        <dbReference type="EMBL" id="KAG5602339.1"/>
    </source>
</evidence>
<reference evidence="2 3" key="1">
    <citation type="submission" date="2020-09" db="EMBL/GenBank/DDBJ databases">
        <title>De no assembly of potato wild relative species, Solanum commersonii.</title>
        <authorList>
            <person name="Cho K."/>
        </authorList>
    </citation>
    <scope>NUCLEOTIDE SEQUENCE [LARGE SCALE GENOMIC DNA]</scope>
    <source>
        <strain evidence="2">LZ3.2</strain>
        <tissue evidence="2">Leaf</tissue>
    </source>
</reference>
<feature type="transmembrane region" description="Helical" evidence="1">
    <location>
        <begin position="29"/>
        <end position="49"/>
    </location>
</feature>
<accession>A0A9J5YNL7</accession>
<evidence type="ECO:0000313" key="3">
    <source>
        <dbReference type="Proteomes" id="UP000824120"/>
    </source>
</evidence>
<proteinExistence type="predicted"/>
<gene>
    <name evidence="2" type="ORF">H5410_033709</name>
</gene>
<protein>
    <submittedName>
        <fullName evidence="2">Uncharacterized protein</fullName>
    </submittedName>
</protein>
<dbReference type="EMBL" id="JACXVP010000006">
    <property type="protein sequence ID" value="KAG5602339.1"/>
    <property type="molecule type" value="Genomic_DNA"/>
</dbReference>